<dbReference type="Proteomes" id="UP000003778">
    <property type="component" value="Unassembled WGS sequence"/>
</dbReference>
<dbReference type="EMBL" id="AJTC01000019">
    <property type="protein sequence ID" value="EIJ30631.1"/>
    <property type="molecule type" value="Genomic_DNA"/>
</dbReference>
<keyword evidence="2" id="KW-0812">Transmembrane</keyword>
<evidence type="ECO:0000313" key="4">
    <source>
        <dbReference type="EMBL" id="EIJ30631.1"/>
    </source>
</evidence>
<dbReference type="InterPro" id="IPR051203">
    <property type="entry name" value="Polysaccharide_Synthase-Rel"/>
</dbReference>
<keyword evidence="2" id="KW-0472">Membrane</keyword>
<dbReference type="InterPro" id="IPR003869">
    <property type="entry name" value="Polysac_CapD-like"/>
</dbReference>
<proteinExistence type="inferred from homology"/>
<dbReference type="PANTHER" id="PTHR43318:SF1">
    <property type="entry name" value="POLYSACCHARIDE BIOSYNTHESIS PROTEIN EPSC-RELATED"/>
    <property type="match status" value="1"/>
</dbReference>
<evidence type="ECO:0000259" key="3">
    <source>
        <dbReference type="Pfam" id="PF02719"/>
    </source>
</evidence>
<organism evidence="4 5">
    <name type="scientific">Haemophilus parainfluenzae HK2019</name>
    <dbReference type="NCBI Taxonomy" id="1095746"/>
    <lineage>
        <taxon>Bacteria</taxon>
        <taxon>Pseudomonadati</taxon>
        <taxon>Pseudomonadota</taxon>
        <taxon>Gammaproteobacteria</taxon>
        <taxon>Pasteurellales</taxon>
        <taxon>Pasteurellaceae</taxon>
        <taxon>Haemophilus</taxon>
    </lineage>
</organism>
<reference evidence="4 5" key="1">
    <citation type="submission" date="2012-04" db="EMBL/GenBank/DDBJ databases">
        <authorList>
            <person name="Durkin A.S."/>
            <person name="McCorrison J."/>
            <person name="Torralba M."/>
            <person name="Gillis M."/>
            <person name="Methe B."/>
            <person name="Sutton G."/>
            <person name="Nelson K.E."/>
        </authorList>
    </citation>
    <scope>NUCLEOTIDE SEQUENCE [LARGE SCALE GENOMIC DNA]</scope>
    <source>
        <strain evidence="4 5">HK2019</strain>
    </source>
</reference>
<name>A0ABP2NXS2_HAEPA</name>
<dbReference type="InterPro" id="IPR036291">
    <property type="entry name" value="NAD(P)-bd_dom_sf"/>
</dbReference>
<keyword evidence="5" id="KW-1185">Reference proteome</keyword>
<dbReference type="Gene3D" id="3.40.50.720">
    <property type="entry name" value="NAD(P)-binding Rossmann-like Domain"/>
    <property type="match status" value="2"/>
</dbReference>
<evidence type="ECO:0000313" key="5">
    <source>
        <dbReference type="Proteomes" id="UP000003778"/>
    </source>
</evidence>
<dbReference type="PANTHER" id="PTHR43318">
    <property type="entry name" value="UDP-N-ACETYLGLUCOSAMINE 4,6-DEHYDRATASE"/>
    <property type="match status" value="1"/>
</dbReference>
<dbReference type="Pfam" id="PF02719">
    <property type="entry name" value="Polysacc_synt_2"/>
    <property type="match status" value="1"/>
</dbReference>
<sequence length="638" mass="71447">MPFKDVTMMYSFIFGMSRSTKRVISLFIDIILLISSFFLAYWTRLGGIVAFDNTEIWMTLLCTILITLFTFIKLGLYRAVLRYISFKALAMVAGGAFVSAVSLIFFSFFIGSDIPRTVPIIYFSYVFLLCGSARMLVRYYVSLILDKDNESVLIYGAGATGRQLAVLLKHAYRYRIRGFIDDNTKLHGNYLLGNKIFSPNDISKLVQKYNVKVILLAIPSASRSKRKAIIDSLIPLKIKVQTIPDMEDILQGNAKIDELREVNIEDLLGREPVLPNKDLLQKNILHKTVMVTGAGGSIGSELCRQIILNEPNALILFELSEFSLYSIHQELLEIAKKNNITNTKIYPVLGNVQDIERLDRVLSHFSIDTIYHAAAYKHVPLVEYNMIEGVQNNVFGTYNVARCAAEHGVKSFVLISTDKAVRPTNVMGASKRMAELCLQALSEQLKDYQTCFSMVRFGNVLGSSGSVIPLFRKQILKGGPITITHPDIIRYFMTIPEAAQLVIQAGAMAKGGDVFILDMGEPVKIVDLAKNLIQLSGLSVKDENNPKGDIEITYTGLRPGEKLYEELLIGGDNVCKTTHPRIMTAEEVYLPFEQLSDVLSELERSCRDANYMAIRQTLLNAPTGFKPTTEIVDVLYKD</sequence>
<evidence type="ECO:0000256" key="2">
    <source>
        <dbReference type="SAM" id="Phobius"/>
    </source>
</evidence>
<dbReference type="CDD" id="cd05237">
    <property type="entry name" value="UDP_invert_4-6DH_SDR_e"/>
    <property type="match status" value="1"/>
</dbReference>
<feature type="transmembrane region" description="Helical" evidence="2">
    <location>
        <begin position="88"/>
        <end position="110"/>
    </location>
</feature>
<comment type="caution">
    <text evidence="4">The sequence shown here is derived from an EMBL/GenBank/DDBJ whole genome shotgun (WGS) entry which is preliminary data.</text>
</comment>
<dbReference type="SUPFAM" id="SSF51735">
    <property type="entry name" value="NAD(P)-binding Rossmann-fold domains"/>
    <property type="match status" value="2"/>
</dbReference>
<gene>
    <name evidence="4" type="ORF">HMPREF1119_1559</name>
</gene>
<protein>
    <submittedName>
        <fullName evidence="4">Polysaccharide biosynthesis protein</fullName>
    </submittedName>
</protein>
<feature type="transmembrane region" description="Helical" evidence="2">
    <location>
        <begin position="56"/>
        <end position="76"/>
    </location>
</feature>
<evidence type="ECO:0000256" key="1">
    <source>
        <dbReference type="ARBA" id="ARBA00007430"/>
    </source>
</evidence>
<comment type="similarity">
    <text evidence="1">Belongs to the polysaccharide synthase family.</text>
</comment>
<feature type="transmembrane region" description="Helical" evidence="2">
    <location>
        <begin position="23"/>
        <end position="44"/>
    </location>
</feature>
<keyword evidence="2" id="KW-1133">Transmembrane helix</keyword>
<accession>A0ABP2NXS2</accession>
<feature type="domain" description="Polysaccharide biosynthesis protein CapD-like" evidence="3">
    <location>
        <begin position="289"/>
        <end position="586"/>
    </location>
</feature>
<dbReference type="Pfam" id="PF13727">
    <property type="entry name" value="CoA_binding_3"/>
    <property type="match status" value="1"/>
</dbReference>